<organism evidence="1 2">
    <name type="scientific">Modicisalibacter luteus</name>
    <dbReference type="NCBI Taxonomy" id="453962"/>
    <lineage>
        <taxon>Bacteria</taxon>
        <taxon>Pseudomonadati</taxon>
        <taxon>Pseudomonadota</taxon>
        <taxon>Gammaproteobacteria</taxon>
        <taxon>Oceanospirillales</taxon>
        <taxon>Halomonadaceae</taxon>
        <taxon>Modicisalibacter</taxon>
    </lineage>
</organism>
<proteinExistence type="predicted"/>
<name>A0ABV7M3I8_9GAMM</name>
<protein>
    <submittedName>
        <fullName evidence="1">Uncharacterized protein</fullName>
    </submittedName>
</protein>
<gene>
    <name evidence="1" type="ORF">ACFOEI_12190</name>
</gene>
<comment type="caution">
    <text evidence="1">The sequence shown here is derived from an EMBL/GenBank/DDBJ whole genome shotgun (WGS) entry which is preliminary data.</text>
</comment>
<keyword evidence="2" id="KW-1185">Reference proteome</keyword>
<evidence type="ECO:0000313" key="1">
    <source>
        <dbReference type="EMBL" id="MFC3292822.1"/>
    </source>
</evidence>
<dbReference type="RefSeq" id="WP_019019784.1">
    <property type="nucleotide sequence ID" value="NZ_BMXD01000010.1"/>
</dbReference>
<sequence>MSRQARIEPVFAAKDLNDKITGWVVIDESQPENETVVSEHESQAEAIRAAEEFEQRED</sequence>
<accession>A0ABV7M3I8</accession>
<reference evidence="2" key="1">
    <citation type="journal article" date="2019" name="Int. J. Syst. Evol. Microbiol.">
        <title>The Global Catalogue of Microorganisms (GCM) 10K type strain sequencing project: providing services to taxonomists for standard genome sequencing and annotation.</title>
        <authorList>
            <consortium name="The Broad Institute Genomics Platform"/>
            <consortium name="The Broad Institute Genome Sequencing Center for Infectious Disease"/>
            <person name="Wu L."/>
            <person name="Ma J."/>
        </authorList>
    </citation>
    <scope>NUCLEOTIDE SEQUENCE [LARGE SCALE GENOMIC DNA]</scope>
    <source>
        <strain evidence="2">KCTC 12847</strain>
    </source>
</reference>
<evidence type="ECO:0000313" key="2">
    <source>
        <dbReference type="Proteomes" id="UP001595640"/>
    </source>
</evidence>
<dbReference type="EMBL" id="JBHRUH010000019">
    <property type="protein sequence ID" value="MFC3292822.1"/>
    <property type="molecule type" value="Genomic_DNA"/>
</dbReference>
<dbReference type="Proteomes" id="UP001595640">
    <property type="component" value="Unassembled WGS sequence"/>
</dbReference>